<gene>
    <name evidence="1" type="primary">lptD</name>
    <name evidence="4" type="ORF">ACFSC7_03165</name>
</gene>
<organism evidence="4 5">
    <name type="scientific">Roseibium aestuarii</name>
    <dbReference type="NCBI Taxonomy" id="2600299"/>
    <lineage>
        <taxon>Bacteria</taxon>
        <taxon>Pseudomonadati</taxon>
        <taxon>Pseudomonadota</taxon>
        <taxon>Alphaproteobacteria</taxon>
        <taxon>Hyphomicrobiales</taxon>
        <taxon>Stappiaceae</taxon>
        <taxon>Roseibium</taxon>
    </lineage>
</organism>
<dbReference type="InterPro" id="IPR050218">
    <property type="entry name" value="LptD"/>
</dbReference>
<sequence>MSCNSRSDVALTGRRSDAPAGAGSSRLRASLMLGASGLCLAVLLAGGTLDAARAQSGLNPNLVQNIAAEDEQLLLEAAQVTYDFDRDVIVASGRVQVYYAGYTLDADQLVFDRGVGTLTARGNVVMVEPGGNVVQSRELTLSEDFAEGFANALQIDTPERTRFLAEKATRTQGNTTTIENGLYTVYTRETPHPEKPPLWRIRAAKIIHDQQEQMIYYEDASFEFFGQPIAYLPYLSMPDPTVKRKSGFLIPSGVFNDKLGYGVTLPYYWALDPHYDLTTSLTPLSKQGVLGSAQFRHRLANGQYTFSGAGIFQGRPGEFVGTSGDTRWRGAINTTGTFSLSPNWEYGWDITVKSDRRVLSDYDMTMLGNDNETSEIYLEGSTDRNGLSVRAYSFSLSQEDYVSTGNNATPALFSSVGSSLQDKQPFVMPVIDYDHVFEDPIFGGEFSTTANFTSLTRAETDAFRPTGTTTDRFRGIDGTFSRLSGEANWRRSFIDPLGQVFTPFAYARGDLFFIASADNDVGALTSDSFVGRAMPAAGLEYRYPWLVGFTGGNQIIEPIAQVIVRPDEASIGELPNEDAQSIVFDSTTLFDWDKFSGFDRAEGGSRVNTGLRYKLQFDNGQYLSALIGRSYHIAGENSYTTTDILGSTQDSGLATGQSDYVTSMYMDTQYGVRFGAQARLDDEDFRVRRLQAQAAATYGPVVSSVAYAFLGAQPNLGINDPREEIVGSTSLRLEENWRIFGHLRYDLENKDIVQNGIGLGYDDEGFSMSVSYGEDRSDSSEQTDRTIYLRLGLRTIGNTQFSSGTN</sequence>
<keyword evidence="1" id="KW-0732">Signal</keyword>
<dbReference type="Proteomes" id="UP001597327">
    <property type="component" value="Unassembled WGS sequence"/>
</dbReference>
<dbReference type="EMBL" id="JBHUFA010000001">
    <property type="protein sequence ID" value="MFD1694501.1"/>
    <property type="molecule type" value="Genomic_DNA"/>
</dbReference>
<dbReference type="HAMAP" id="MF_01411">
    <property type="entry name" value="LPS_assembly_LptD"/>
    <property type="match status" value="1"/>
</dbReference>
<keyword evidence="1" id="KW-0998">Cell outer membrane</keyword>
<comment type="caution">
    <text evidence="4">The sequence shown here is derived from an EMBL/GenBank/DDBJ whole genome shotgun (WGS) entry which is preliminary data.</text>
</comment>
<keyword evidence="1" id="KW-0472">Membrane</keyword>
<dbReference type="Pfam" id="PF04453">
    <property type="entry name" value="LptD"/>
    <property type="match status" value="2"/>
</dbReference>
<dbReference type="PANTHER" id="PTHR30189">
    <property type="entry name" value="LPS-ASSEMBLY PROTEIN"/>
    <property type="match status" value="1"/>
</dbReference>
<evidence type="ECO:0000313" key="4">
    <source>
        <dbReference type="EMBL" id="MFD1694501.1"/>
    </source>
</evidence>
<evidence type="ECO:0000256" key="1">
    <source>
        <dbReference type="HAMAP-Rule" id="MF_01411"/>
    </source>
</evidence>
<dbReference type="PANTHER" id="PTHR30189:SF1">
    <property type="entry name" value="LPS-ASSEMBLY PROTEIN LPTD"/>
    <property type="match status" value="1"/>
</dbReference>
<protein>
    <recommendedName>
        <fullName evidence="1">LPS-assembly protein LptD</fullName>
    </recommendedName>
</protein>
<evidence type="ECO:0000259" key="3">
    <source>
        <dbReference type="Pfam" id="PF04453"/>
    </source>
</evidence>
<evidence type="ECO:0000313" key="5">
    <source>
        <dbReference type="Proteomes" id="UP001597327"/>
    </source>
</evidence>
<comment type="subunit">
    <text evidence="1">Component of the lipopolysaccharide transport and assembly complex.</text>
</comment>
<comment type="subcellular location">
    <subcellularLocation>
        <location evidence="1">Cell outer membrane</location>
    </subcellularLocation>
</comment>
<feature type="domain" description="LptD C-terminal" evidence="3">
    <location>
        <begin position="329"/>
        <end position="714"/>
    </location>
</feature>
<comment type="function">
    <text evidence="1">Involved in the assembly of lipopolysaccharide (LPS) at the surface of the outer membrane.</text>
</comment>
<comment type="similarity">
    <text evidence="1">Belongs to the LptD family.</text>
</comment>
<comment type="caution">
    <text evidence="1">Lacks conserved residue(s) required for the propagation of feature annotation.</text>
</comment>
<evidence type="ECO:0000256" key="2">
    <source>
        <dbReference type="SAM" id="MobiDB-lite"/>
    </source>
</evidence>
<name>A0ABW4JTD6_9HYPH</name>
<feature type="domain" description="LptD C-terminal" evidence="3">
    <location>
        <begin position="716"/>
        <end position="788"/>
    </location>
</feature>
<reference evidence="5" key="1">
    <citation type="journal article" date="2019" name="Int. J. Syst. Evol. Microbiol.">
        <title>The Global Catalogue of Microorganisms (GCM) 10K type strain sequencing project: providing services to taxonomists for standard genome sequencing and annotation.</title>
        <authorList>
            <consortium name="The Broad Institute Genomics Platform"/>
            <consortium name="The Broad Institute Genome Sequencing Center for Infectious Disease"/>
            <person name="Wu L."/>
            <person name="Ma J."/>
        </authorList>
    </citation>
    <scope>NUCLEOTIDE SEQUENCE [LARGE SCALE GENOMIC DNA]</scope>
    <source>
        <strain evidence="5">JCM 3369</strain>
    </source>
</reference>
<proteinExistence type="inferred from homology"/>
<dbReference type="InterPro" id="IPR020889">
    <property type="entry name" value="LipoPS_assembly_LptD"/>
</dbReference>
<dbReference type="InterPro" id="IPR007543">
    <property type="entry name" value="LptD_C"/>
</dbReference>
<accession>A0ABW4JTD6</accession>
<feature type="region of interest" description="Disordered" evidence="2">
    <location>
        <begin position="1"/>
        <end position="22"/>
    </location>
</feature>
<keyword evidence="5" id="KW-1185">Reference proteome</keyword>
<dbReference type="RefSeq" id="WP_377174820.1">
    <property type="nucleotide sequence ID" value="NZ_JBHUFA010000001.1"/>
</dbReference>